<dbReference type="Proteomes" id="UP000886865">
    <property type="component" value="Unassembled WGS sequence"/>
</dbReference>
<accession>A0A9D1FH93</accession>
<organism evidence="1 2">
    <name type="scientific">Candidatus Galligastranaerophilus intestinavium</name>
    <dbReference type="NCBI Taxonomy" id="2840836"/>
    <lineage>
        <taxon>Bacteria</taxon>
        <taxon>Candidatus Galligastranaerophilus</taxon>
    </lineage>
</organism>
<evidence type="ECO:0000313" key="1">
    <source>
        <dbReference type="EMBL" id="HIS73771.1"/>
    </source>
</evidence>
<sequence length="190" mass="21568">MKKLYLLFCIVFFICFTFNTTIAGGYEKITSNAKISAAISALETVDRNDVIAILSGRNSTGKPIRVMFRNLAIYGCTQCEAFTAKTRGGDLVIYINEEHKDAPVETLACLIAHESQHHTFTNTRAEELRAWVSETTTWNAFVRKNRSVAYLNHPLVKRENYISKLYVRQNGVDNIRQLIAKNPVYANLEK</sequence>
<dbReference type="EMBL" id="DVJQ01000018">
    <property type="protein sequence ID" value="HIS73771.1"/>
    <property type="molecule type" value="Genomic_DNA"/>
</dbReference>
<proteinExistence type="predicted"/>
<protein>
    <submittedName>
        <fullName evidence="1">Uncharacterized protein</fullName>
    </submittedName>
</protein>
<comment type="caution">
    <text evidence="1">The sequence shown here is derived from an EMBL/GenBank/DDBJ whole genome shotgun (WGS) entry which is preliminary data.</text>
</comment>
<dbReference type="AlphaFoldDB" id="A0A9D1FH93"/>
<evidence type="ECO:0000313" key="2">
    <source>
        <dbReference type="Proteomes" id="UP000886865"/>
    </source>
</evidence>
<name>A0A9D1FH93_9BACT</name>
<reference evidence="1" key="2">
    <citation type="journal article" date="2021" name="PeerJ">
        <title>Extensive microbial diversity within the chicken gut microbiome revealed by metagenomics and culture.</title>
        <authorList>
            <person name="Gilroy R."/>
            <person name="Ravi A."/>
            <person name="Getino M."/>
            <person name="Pursley I."/>
            <person name="Horton D.L."/>
            <person name="Alikhan N.F."/>
            <person name="Baker D."/>
            <person name="Gharbi K."/>
            <person name="Hall N."/>
            <person name="Watson M."/>
            <person name="Adriaenssens E.M."/>
            <person name="Foster-Nyarko E."/>
            <person name="Jarju S."/>
            <person name="Secka A."/>
            <person name="Antonio M."/>
            <person name="Oren A."/>
            <person name="Chaudhuri R.R."/>
            <person name="La Ragione R."/>
            <person name="Hildebrand F."/>
            <person name="Pallen M.J."/>
        </authorList>
    </citation>
    <scope>NUCLEOTIDE SEQUENCE</scope>
    <source>
        <strain evidence="1">CHK152-2871</strain>
    </source>
</reference>
<reference evidence="1" key="1">
    <citation type="submission" date="2020-10" db="EMBL/GenBank/DDBJ databases">
        <authorList>
            <person name="Gilroy R."/>
        </authorList>
    </citation>
    <scope>NUCLEOTIDE SEQUENCE</scope>
    <source>
        <strain evidence="1">CHK152-2871</strain>
    </source>
</reference>
<gene>
    <name evidence="1" type="ORF">IAA86_01970</name>
</gene>